<gene>
    <name evidence="1" type="ORF">DACRYDRAFT_24638</name>
</gene>
<dbReference type="RefSeq" id="XP_040625018.1">
    <property type="nucleotide sequence ID" value="XM_040773770.1"/>
</dbReference>
<name>M5FP04_DACPD</name>
<reference evidence="1 2" key="1">
    <citation type="journal article" date="2012" name="Science">
        <title>The Paleozoic origin of enzymatic lignin decomposition reconstructed from 31 fungal genomes.</title>
        <authorList>
            <person name="Floudas D."/>
            <person name="Binder M."/>
            <person name="Riley R."/>
            <person name="Barry K."/>
            <person name="Blanchette R.A."/>
            <person name="Henrissat B."/>
            <person name="Martinez A.T."/>
            <person name="Otillar R."/>
            <person name="Spatafora J.W."/>
            <person name="Yadav J.S."/>
            <person name="Aerts A."/>
            <person name="Benoit I."/>
            <person name="Boyd A."/>
            <person name="Carlson A."/>
            <person name="Copeland A."/>
            <person name="Coutinho P.M."/>
            <person name="de Vries R.P."/>
            <person name="Ferreira P."/>
            <person name="Findley K."/>
            <person name="Foster B."/>
            <person name="Gaskell J."/>
            <person name="Glotzer D."/>
            <person name="Gorecki P."/>
            <person name="Heitman J."/>
            <person name="Hesse C."/>
            <person name="Hori C."/>
            <person name="Igarashi K."/>
            <person name="Jurgens J.A."/>
            <person name="Kallen N."/>
            <person name="Kersten P."/>
            <person name="Kohler A."/>
            <person name="Kuees U."/>
            <person name="Kumar T.K.A."/>
            <person name="Kuo A."/>
            <person name="LaButti K."/>
            <person name="Larrondo L.F."/>
            <person name="Lindquist E."/>
            <person name="Ling A."/>
            <person name="Lombard V."/>
            <person name="Lucas S."/>
            <person name="Lundell T."/>
            <person name="Martin R."/>
            <person name="McLaughlin D.J."/>
            <person name="Morgenstern I."/>
            <person name="Morin E."/>
            <person name="Murat C."/>
            <person name="Nagy L.G."/>
            <person name="Nolan M."/>
            <person name="Ohm R.A."/>
            <person name="Patyshakuliyeva A."/>
            <person name="Rokas A."/>
            <person name="Ruiz-Duenas F.J."/>
            <person name="Sabat G."/>
            <person name="Salamov A."/>
            <person name="Samejima M."/>
            <person name="Schmutz J."/>
            <person name="Slot J.C."/>
            <person name="St John F."/>
            <person name="Stenlid J."/>
            <person name="Sun H."/>
            <person name="Sun S."/>
            <person name="Syed K."/>
            <person name="Tsang A."/>
            <person name="Wiebenga A."/>
            <person name="Young D."/>
            <person name="Pisabarro A."/>
            <person name="Eastwood D.C."/>
            <person name="Martin F."/>
            <person name="Cullen D."/>
            <person name="Grigoriev I.V."/>
            <person name="Hibbett D.S."/>
        </authorList>
    </citation>
    <scope>NUCLEOTIDE SEQUENCE [LARGE SCALE GENOMIC DNA]</scope>
    <source>
        <strain evidence="1 2">DJM-731 SS1</strain>
    </source>
</reference>
<keyword evidence="2" id="KW-1185">Reference proteome</keyword>
<evidence type="ECO:0000313" key="2">
    <source>
        <dbReference type="Proteomes" id="UP000030653"/>
    </source>
</evidence>
<accession>M5FP04</accession>
<dbReference type="AlphaFoldDB" id="M5FP04"/>
<organism evidence="1 2">
    <name type="scientific">Dacryopinax primogenitus (strain DJM 731)</name>
    <name type="common">Brown rot fungus</name>
    <dbReference type="NCBI Taxonomy" id="1858805"/>
    <lineage>
        <taxon>Eukaryota</taxon>
        <taxon>Fungi</taxon>
        <taxon>Dikarya</taxon>
        <taxon>Basidiomycota</taxon>
        <taxon>Agaricomycotina</taxon>
        <taxon>Dacrymycetes</taxon>
        <taxon>Dacrymycetales</taxon>
        <taxon>Dacrymycetaceae</taxon>
        <taxon>Dacryopinax</taxon>
    </lineage>
</organism>
<dbReference type="EMBL" id="JH795874">
    <property type="protein sequence ID" value="EJT98120.1"/>
    <property type="molecule type" value="Genomic_DNA"/>
</dbReference>
<dbReference type="HOGENOM" id="CLU_2483313_0_0_1"/>
<evidence type="ECO:0000313" key="1">
    <source>
        <dbReference type="EMBL" id="EJT98120.1"/>
    </source>
</evidence>
<sequence length="87" mass="10121">MVKWELDKKEAKMYPLTRNIALDNTPDCPGLWQCLEELQSAENVVAWAEPQFIRHGPWAVSTFTEDILDLFKGFINATERPYLSHVR</sequence>
<dbReference type="Proteomes" id="UP000030653">
    <property type="component" value="Unassembled WGS sequence"/>
</dbReference>
<proteinExistence type="predicted"/>
<protein>
    <submittedName>
        <fullName evidence="1">Uncharacterized protein</fullName>
    </submittedName>
</protein>
<dbReference type="GeneID" id="63688832"/>